<dbReference type="Proteomes" id="UP000595564">
    <property type="component" value="Chromosome"/>
</dbReference>
<comment type="similarity">
    <text evidence="1 5">Belongs to the bacterial ribosomal protein bL28 family.</text>
</comment>
<evidence type="ECO:0000256" key="4">
    <source>
        <dbReference type="ARBA" id="ARBA00035174"/>
    </source>
</evidence>
<dbReference type="PANTHER" id="PTHR39080:SF1">
    <property type="entry name" value="LARGE RIBOSOMAL SUBUNIT PROTEIN BL28A"/>
    <property type="match status" value="1"/>
</dbReference>
<keyword evidence="3 5" id="KW-0687">Ribonucleoprotein</keyword>
<reference evidence="6 7" key="1">
    <citation type="journal article" date="2012" name="Extremophiles">
        <title>Thermotomaculum hydrothermale gen. nov., sp. nov., a novel heterotrophic thermophile within the phylum Acidobacteria from a deep-sea hydrothermal vent chimney in the Southern Okinawa Trough.</title>
        <authorList>
            <person name="Izumi H."/>
            <person name="Nunoura T."/>
            <person name="Miyazaki M."/>
            <person name="Mino S."/>
            <person name="Toki T."/>
            <person name="Takai K."/>
            <person name="Sako Y."/>
            <person name="Sawabe T."/>
            <person name="Nakagawa S."/>
        </authorList>
    </citation>
    <scope>NUCLEOTIDE SEQUENCE [LARGE SCALE GENOMIC DNA]</scope>
    <source>
        <strain evidence="6 7">AC55</strain>
    </source>
</reference>
<dbReference type="InterPro" id="IPR034704">
    <property type="entry name" value="Ribosomal_bL28/bL31-like_sf"/>
</dbReference>
<dbReference type="PANTHER" id="PTHR39080">
    <property type="entry name" value="50S RIBOSOMAL PROTEIN L28"/>
    <property type="match status" value="1"/>
</dbReference>
<organism evidence="6 7">
    <name type="scientific">Thermotomaculum hydrothermale</name>
    <dbReference type="NCBI Taxonomy" id="981385"/>
    <lineage>
        <taxon>Bacteria</taxon>
        <taxon>Pseudomonadati</taxon>
        <taxon>Acidobacteriota</taxon>
        <taxon>Holophagae</taxon>
        <taxon>Thermotomaculales</taxon>
        <taxon>Thermotomaculaceae</taxon>
        <taxon>Thermotomaculum</taxon>
    </lineage>
</organism>
<dbReference type="Gene3D" id="2.20.150.30">
    <property type="match status" value="1"/>
</dbReference>
<dbReference type="Pfam" id="PF00830">
    <property type="entry name" value="Ribosomal_L28"/>
    <property type="match status" value="1"/>
</dbReference>
<dbReference type="AlphaFoldDB" id="A0A7R6PH48"/>
<dbReference type="InterPro" id="IPR037147">
    <property type="entry name" value="Ribosomal_bL28_sf"/>
</dbReference>
<dbReference type="NCBIfam" id="TIGR00009">
    <property type="entry name" value="L28"/>
    <property type="match status" value="1"/>
</dbReference>
<dbReference type="InterPro" id="IPR050096">
    <property type="entry name" value="Bacterial_rp_bL28"/>
</dbReference>
<evidence type="ECO:0000313" key="6">
    <source>
        <dbReference type="EMBL" id="BBB33619.1"/>
    </source>
</evidence>
<dbReference type="Gene3D" id="2.30.170.40">
    <property type="entry name" value="Ribosomal protein L28/L24"/>
    <property type="match status" value="1"/>
</dbReference>
<name>A0A7R6PH48_9BACT</name>
<dbReference type="KEGG" id="thyd:TTHT_2192"/>
<dbReference type="SUPFAM" id="SSF143800">
    <property type="entry name" value="L28p-like"/>
    <property type="match status" value="1"/>
</dbReference>
<dbReference type="EMBL" id="AP017470">
    <property type="protein sequence ID" value="BBB33619.1"/>
    <property type="molecule type" value="Genomic_DNA"/>
</dbReference>
<evidence type="ECO:0000256" key="3">
    <source>
        <dbReference type="ARBA" id="ARBA00023274"/>
    </source>
</evidence>
<keyword evidence="7" id="KW-1185">Reference proteome</keyword>
<keyword evidence="2 5" id="KW-0689">Ribosomal protein</keyword>
<dbReference type="GO" id="GO:0003735">
    <property type="term" value="F:structural constituent of ribosome"/>
    <property type="evidence" value="ECO:0007669"/>
    <property type="project" value="InterPro"/>
</dbReference>
<accession>A0A7R6PH48</accession>
<sequence length="64" mass="7233">MSRVCEICGKKPMVGNNVSHAHNLTKRRFLPNIQKIRVVDENGNVRRMKVCTSCIQAGKVKKPI</sequence>
<dbReference type="GO" id="GO:1990904">
    <property type="term" value="C:ribonucleoprotein complex"/>
    <property type="evidence" value="ECO:0007669"/>
    <property type="project" value="UniProtKB-KW"/>
</dbReference>
<dbReference type="HAMAP" id="MF_00373">
    <property type="entry name" value="Ribosomal_bL28"/>
    <property type="match status" value="1"/>
</dbReference>
<dbReference type="InterPro" id="IPR026569">
    <property type="entry name" value="Ribosomal_bL28"/>
</dbReference>
<dbReference type="InterPro" id="IPR001383">
    <property type="entry name" value="Ribosomal_bL28_bact-type"/>
</dbReference>
<evidence type="ECO:0000313" key="7">
    <source>
        <dbReference type="Proteomes" id="UP000595564"/>
    </source>
</evidence>
<evidence type="ECO:0000256" key="2">
    <source>
        <dbReference type="ARBA" id="ARBA00022980"/>
    </source>
</evidence>
<dbReference type="GO" id="GO:0006412">
    <property type="term" value="P:translation"/>
    <property type="evidence" value="ECO:0007669"/>
    <property type="project" value="UniProtKB-UniRule"/>
</dbReference>
<evidence type="ECO:0000256" key="1">
    <source>
        <dbReference type="ARBA" id="ARBA00008760"/>
    </source>
</evidence>
<proteinExistence type="inferred from homology"/>
<evidence type="ECO:0000256" key="5">
    <source>
        <dbReference type="HAMAP-Rule" id="MF_00373"/>
    </source>
</evidence>
<dbReference type="RefSeq" id="WP_201327933.1">
    <property type="nucleotide sequence ID" value="NZ_AP017470.1"/>
</dbReference>
<protein>
    <recommendedName>
        <fullName evidence="4 5">Large ribosomal subunit protein bL28</fullName>
    </recommendedName>
</protein>
<gene>
    <name evidence="5 6" type="primary">rpmB</name>
    <name evidence="6" type="ORF">TTHT_2192</name>
</gene>
<dbReference type="GO" id="GO:0005840">
    <property type="term" value="C:ribosome"/>
    <property type="evidence" value="ECO:0007669"/>
    <property type="project" value="UniProtKB-KW"/>
</dbReference>